<gene>
    <name evidence="2" type="ORF">US96_C0030G0018</name>
</gene>
<proteinExistence type="predicted"/>
<dbReference type="AlphaFoldDB" id="A0A0G0K479"/>
<dbReference type="InterPro" id="IPR036751">
    <property type="entry name" value="SpoVG_sf"/>
</dbReference>
<evidence type="ECO:0000313" key="2">
    <source>
        <dbReference type="EMBL" id="KKQ74538.1"/>
    </source>
</evidence>
<organism evidence="2 3">
    <name type="scientific">Candidatus Woesebacteria bacterium GW2011_GWB1_38_5b</name>
    <dbReference type="NCBI Taxonomy" id="1618569"/>
    <lineage>
        <taxon>Bacteria</taxon>
        <taxon>Candidatus Woeseibacteriota</taxon>
    </lineage>
</organism>
<feature type="compositionally biased region" description="Acidic residues" evidence="1">
    <location>
        <begin position="93"/>
        <end position="105"/>
    </location>
</feature>
<sequence>MLARATVILFEVIETHGWRVMTSTKEHPQFGEYLWIQAPSFKTFKGYKEIVYISDKRTWELVNEHIYDAFCMARSKKAGTEGMDAAEKQESTDSGEEVNPDDIPF</sequence>
<dbReference type="Gene3D" id="3.30.1120.40">
    <property type="entry name" value="Stage V sporulation protein G"/>
    <property type="match status" value="1"/>
</dbReference>
<feature type="region of interest" description="Disordered" evidence="1">
    <location>
        <begin position="81"/>
        <end position="105"/>
    </location>
</feature>
<protein>
    <submittedName>
        <fullName evidence="2">Uncharacterized protein</fullName>
    </submittedName>
</protein>
<dbReference type="Proteomes" id="UP000034181">
    <property type="component" value="Unassembled WGS sequence"/>
</dbReference>
<evidence type="ECO:0000313" key="3">
    <source>
        <dbReference type="Proteomes" id="UP000034181"/>
    </source>
</evidence>
<reference evidence="2 3" key="1">
    <citation type="journal article" date="2015" name="Nature">
        <title>rRNA introns, odd ribosomes, and small enigmatic genomes across a large radiation of phyla.</title>
        <authorList>
            <person name="Brown C.T."/>
            <person name="Hug L.A."/>
            <person name="Thomas B.C."/>
            <person name="Sharon I."/>
            <person name="Castelle C.J."/>
            <person name="Singh A."/>
            <person name="Wilkins M.J."/>
            <person name="Williams K.H."/>
            <person name="Banfield J.F."/>
        </authorList>
    </citation>
    <scope>NUCLEOTIDE SEQUENCE [LARGE SCALE GENOMIC DNA]</scope>
</reference>
<accession>A0A0G0K479</accession>
<comment type="caution">
    <text evidence="2">The sequence shown here is derived from an EMBL/GenBank/DDBJ whole genome shotgun (WGS) entry which is preliminary data.</text>
</comment>
<name>A0A0G0K479_9BACT</name>
<evidence type="ECO:0000256" key="1">
    <source>
        <dbReference type="SAM" id="MobiDB-lite"/>
    </source>
</evidence>
<dbReference type="SUPFAM" id="SSF160537">
    <property type="entry name" value="SpoVG-like"/>
    <property type="match status" value="1"/>
</dbReference>
<dbReference type="EMBL" id="LBUZ01000030">
    <property type="protein sequence ID" value="KKQ74538.1"/>
    <property type="molecule type" value="Genomic_DNA"/>
</dbReference>
<dbReference type="GO" id="GO:0030435">
    <property type="term" value="P:sporulation resulting in formation of a cellular spore"/>
    <property type="evidence" value="ECO:0007669"/>
    <property type="project" value="InterPro"/>
</dbReference>